<proteinExistence type="predicted"/>
<feature type="region of interest" description="Disordered" evidence="1">
    <location>
        <begin position="22"/>
        <end position="61"/>
    </location>
</feature>
<reference evidence="2" key="1">
    <citation type="submission" date="2022-08" db="EMBL/GenBank/DDBJ databases">
        <authorList>
            <consortium name="DOE Joint Genome Institute"/>
            <person name="Min B."/>
            <person name="Riley R."/>
            <person name="Sierra-Patev S."/>
            <person name="Naranjo-Ortiz M."/>
            <person name="Looney B."/>
            <person name="Konkel Z."/>
            <person name="Slot J.C."/>
            <person name="Sakamoto Y."/>
            <person name="Steenwyk J.L."/>
            <person name="Rokas A."/>
            <person name="Carro J."/>
            <person name="Camarero S."/>
            <person name="Ferreira P."/>
            <person name="Molpeceres G."/>
            <person name="Ruiz-Duenas F.J."/>
            <person name="Serrano A."/>
            <person name="Henrissat B."/>
            <person name="Drula E."/>
            <person name="Hughes K.W."/>
            <person name="Mata J.L."/>
            <person name="Ishikawa N.K."/>
            <person name="Vargas-Isla R."/>
            <person name="Ushijima S."/>
            <person name="Smith C.A."/>
            <person name="Ahrendt S."/>
            <person name="Andreopoulos W."/>
            <person name="He G."/>
            <person name="Labutti K."/>
            <person name="Lipzen A."/>
            <person name="Ng V."/>
            <person name="Sandor L."/>
            <person name="Barry K."/>
            <person name="Martinez A.T."/>
            <person name="Xiao Y."/>
            <person name="Gibbons J.G."/>
            <person name="Terashima K."/>
            <person name="Hibbett D.S."/>
            <person name="Grigoriev I.V."/>
        </authorList>
    </citation>
    <scope>NUCLEOTIDE SEQUENCE</scope>
    <source>
        <strain evidence="2">TFB10827</strain>
    </source>
</reference>
<keyword evidence="3" id="KW-1185">Reference proteome</keyword>
<dbReference type="Proteomes" id="UP001163828">
    <property type="component" value="Unassembled WGS sequence"/>
</dbReference>
<evidence type="ECO:0000313" key="3">
    <source>
        <dbReference type="Proteomes" id="UP001163828"/>
    </source>
</evidence>
<sequence length="113" mass="13346">MDDRRKERLARLRQKVWMRKAIVRKEEEKEQRDEEDDEEHQNKLPPVEEPPMPLALRSDFPSDHWVEPTEEVLDLSPSYPENRASVVIPPPPPLSPPVKIVQDLRAKYRSDES</sequence>
<gene>
    <name evidence="2" type="ORF">F5050DRAFT_1812214</name>
</gene>
<organism evidence="2 3">
    <name type="scientific">Lentinula boryana</name>
    <dbReference type="NCBI Taxonomy" id="40481"/>
    <lineage>
        <taxon>Eukaryota</taxon>
        <taxon>Fungi</taxon>
        <taxon>Dikarya</taxon>
        <taxon>Basidiomycota</taxon>
        <taxon>Agaricomycotina</taxon>
        <taxon>Agaricomycetes</taxon>
        <taxon>Agaricomycetidae</taxon>
        <taxon>Agaricales</taxon>
        <taxon>Marasmiineae</taxon>
        <taxon>Omphalotaceae</taxon>
        <taxon>Lentinula</taxon>
    </lineage>
</organism>
<name>A0ABQ8PZ64_9AGAR</name>
<feature type="compositionally biased region" description="Basic and acidic residues" evidence="1">
    <location>
        <begin position="23"/>
        <end position="32"/>
    </location>
</feature>
<comment type="caution">
    <text evidence="2">The sequence shown here is derived from an EMBL/GenBank/DDBJ whole genome shotgun (WGS) entry which is preliminary data.</text>
</comment>
<accession>A0ABQ8PZ64</accession>
<evidence type="ECO:0000313" key="2">
    <source>
        <dbReference type="EMBL" id="KAJ3991731.1"/>
    </source>
</evidence>
<dbReference type="EMBL" id="MU790963">
    <property type="protein sequence ID" value="KAJ3991731.1"/>
    <property type="molecule type" value="Genomic_DNA"/>
</dbReference>
<protein>
    <submittedName>
        <fullName evidence="2">Uncharacterized protein</fullName>
    </submittedName>
</protein>
<evidence type="ECO:0000256" key="1">
    <source>
        <dbReference type="SAM" id="MobiDB-lite"/>
    </source>
</evidence>